<evidence type="ECO:0000313" key="3">
    <source>
        <dbReference type="EMBL" id="AFS52654.1"/>
    </source>
</evidence>
<dbReference type="HOGENOM" id="CLU_803799_0_0_0"/>
<dbReference type="Pfam" id="PF23639">
    <property type="entry name" value="DUF7146"/>
    <property type="match status" value="1"/>
</dbReference>
<name>J9Z879_LEPFM</name>
<dbReference type="KEGG" id="lfi:LFML04_0414"/>
<dbReference type="Pfam" id="PF13362">
    <property type="entry name" value="Toprim_3"/>
    <property type="match status" value="1"/>
</dbReference>
<organism evidence="3 4">
    <name type="scientific">Leptospirillum ferriphilum (strain ML-04)</name>
    <dbReference type="NCBI Taxonomy" id="1048260"/>
    <lineage>
        <taxon>Bacteria</taxon>
        <taxon>Pseudomonadati</taxon>
        <taxon>Nitrospirota</taxon>
        <taxon>Nitrospiria</taxon>
        <taxon>Nitrospirales</taxon>
        <taxon>Nitrospiraceae</taxon>
        <taxon>Leptospirillum</taxon>
    </lineage>
</organism>
<evidence type="ECO:0000259" key="1">
    <source>
        <dbReference type="Pfam" id="PF13362"/>
    </source>
</evidence>
<dbReference type="STRING" id="1048260.LFML04_0414"/>
<dbReference type="AlphaFoldDB" id="J9Z879"/>
<feature type="domain" description="Toprim" evidence="1">
    <location>
        <begin position="206"/>
        <end position="294"/>
    </location>
</feature>
<dbReference type="Gene3D" id="3.40.1360.10">
    <property type="match status" value="1"/>
</dbReference>
<dbReference type="Proteomes" id="UP000006177">
    <property type="component" value="Chromosome"/>
</dbReference>
<proteinExistence type="predicted"/>
<reference evidence="3 4" key="1">
    <citation type="journal article" date="2011" name="J. Microbiol.">
        <title>Complete genome of Leptospirillum ferriphilum ML-04 provides insight into its physiology and environmental adaptation.</title>
        <authorList>
            <person name="Mi S."/>
            <person name="Song J."/>
            <person name="Lin J."/>
            <person name="Che Y."/>
            <person name="Zheng H."/>
            <person name="Lin J."/>
        </authorList>
    </citation>
    <scope>NUCLEOTIDE SEQUENCE [LARGE SCALE GENOMIC DNA]</scope>
    <source>
        <strain evidence="3 4">ML-04</strain>
    </source>
</reference>
<sequence>MTACDLASCLEGRKEGREWRCRCPVHGGRSLSVTERDGRLLVMCRAGCSQEVVIQSLKREGLWENGNRSEAQPSPSPEKVEDIERKAQRASRIWAEAAPLQPGDAVWTYLKGRGITLDRWPEDLRTHAGLDYWEVDDAGKPVRTGVFPCMLAVIRNPEGRPVGIHRTWVNPDGSGKAPVPSPKKILKVHDLTGSAVRIFPLRDGLLAVCEGIEDALSAWILWHVPTWACLGTSGMKSFEPPAGIRELIIFADRDVHGAGQKAALALAKKLKKEMAVSVRLPAGHAKDINQLLREGALHAV</sequence>
<protein>
    <submittedName>
        <fullName evidence="3">Uncharacterized protein</fullName>
    </submittedName>
</protein>
<dbReference type="EMBL" id="CP002919">
    <property type="protein sequence ID" value="AFS52654.1"/>
    <property type="molecule type" value="Genomic_DNA"/>
</dbReference>
<gene>
    <name evidence="3" type="ordered locus">LFML04_0414</name>
</gene>
<accession>J9Z879</accession>
<dbReference type="InterPro" id="IPR055570">
    <property type="entry name" value="DUF7146"/>
</dbReference>
<dbReference type="PATRIC" id="fig|1048260.3.peg.446"/>
<feature type="domain" description="DUF7146" evidence="2">
    <location>
        <begin position="85"/>
        <end position="197"/>
    </location>
</feature>
<evidence type="ECO:0000313" key="4">
    <source>
        <dbReference type="Proteomes" id="UP000006177"/>
    </source>
</evidence>
<dbReference type="InterPro" id="IPR006171">
    <property type="entry name" value="TOPRIM_dom"/>
</dbReference>
<evidence type="ECO:0000259" key="2">
    <source>
        <dbReference type="Pfam" id="PF23639"/>
    </source>
</evidence>